<gene>
    <name evidence="2" type="ORF">dnm_041200</name>
</gene>
<evidence type="ECO:0000256" key="1">
    <source>
        <dbReference type="SAM" id="MobiDB-lite"/>
    </source>
</evidence>
<proteinExistence type="predicted"/>
<dbReference type="Proteomes" id="UP000663722">
    <property type="component" value="Chromosome"/>
</dbReference>
<reference evidence="2" key="1">
    <citation type="journal article" date="2021" name="Microb. Physiol.">
        <title>Proteogenomic Insights into the Physiology of Marine, Sulfate-Reducing, Filamentous Desulfonema limicola and Desulfonema magnum.</title>
        <authorList>
            <person name="Schnaars V."/>
            <person name="Wohlbrand L."/>
            <person name="Scheve S."/>
            <person name="Hinrichs C."/>
            <person name="Reinhardt R."/>
            <person name="Rabus R."/>
        </authorList>
    </citation>
    <scope>NUCLEOTIDE SEQUENCE</scope>
    <source>
        <strain evidence="2">4be13</strain>
    </source>
</reference>
<dbReference type="EMBL" id="CP061800">
    <property type="protein sequence ID" value="QTA88079.1"/>
    <property type="molecule type" value="Genomic_DNA"/>
</dbReference>
<protein>
    <submittedName>
        <fullName evidence="2">Uncharacterized protein</fullName>
    </submittedName>
</protein>
<feature type="region of interest" description="Disordered" evidence="1">
    <location>
        <begin position="40"/>
        <end position="71"/>
    </location>
</feature>
<evidence type="ECO:0000313" key="3">
    <source>
        <dbReference type="Proteomes" id="UP000663722"/>
    </source>
</evidence>
<keyword evidence="3" id="KW-1185">Reference proteome</keyword>
<accession>A0A975GNS4</accession>
<dbReference type="AlphaFoldDB" id="A0A975GNS4"/>
<evidence type="ECO:0000313" key="2">
    <source>
        <dbReference type="EMBL" id="QTA88079.1"/>
    </source>
</evidence>
<sequence length="100" mass="11718">MSLHLLFRFTIINAHEKTGFSTPGHENMWRKQLCTGQKKMSNKETRLFPTGEGVPSGKKSRVSSRTATFCPVHSESRQKTWPFKMYFHGKKMEHDELNYR</sequence>
<dbReference type="KEGG" id="dmm:dnm_041200"/>
<organism evidence="2 3">
    <name type="scientific">Desulfonema magnum</name>
    <dbReference type="NCBI Taxonomy" id="45655"/>
    <lineage>
        <taxon>Bacteria</taxon>
        <taxon>Pseudomonadati</taxon>
        <taxon>Thermodesulfobacteriota</taxon>
        <taxon>Desulfobacteria</taxon>
        <taxon>Desulfobacterales</taxon>
        <taxon>Desulfococcaceae</taxon>
        <taxon>Desulfonema</taxon>
    </lineage>
</organism>
<name>A0A975GNS4_9BACT</name>